<keyword evidence="2" id="KW-1185">Reference proteome</keyword>
<organism evidence="1 2">
    <name type="scientific">Ooceraea biroi</name>
    <name type="common">Clonal raider ant</name>
    <name type="synonym">Cerapachys biroi</name>
    <dbReference type="NCBI Taxonomy" id="2015173"/>
    <lineage>
        <taxon>Eukaryota</taxon>
        <taxon>Metazoa</taxon>
        <taxon>Ecdysozoa</taxon>
        <taxon>Arthropoda</taxon>
        <taxon>Hexapoda</taxon>
        <taxon>Insecta</taxon>
        <taxon>Pterygota</taxon>
        <taxon>Neoptera</taxon>
        <taxon>Endopterygota</taxon>
        <taxon>Hymenoptera</taxon>
        <taxon>Apocrita</taxon>
        <taxon>Aculeata</taxon>
        <taxon>Formicoidea</taxon>
        <taxon>Formicidae</taxon>
        <taxon>Dorylinae</taxon>
        <taxon>Ooceraea</taxon>
    </lineage>
</organism>
<sequence>MSNSKEKVILAYSGGQNENLEAVKEKALKIGAVKVKNIVFI</sequence>
<dbReference type="EMBL" id="KK107088">
    <property type="protein sequence ID" value="EZA59816.1"/>
    <property type="molecule type" value="Genomic_DNA"/>
</dbReference>
<name>A0A026WVV7_OOCBI</name>
<accession>A0A026WVV7</accession>
<proteinExistence type="predicted"/>
<gene>
    <name evidence="1" type="ORF">X777_14388</name>
</gene>
<dbReference type="AlphaFoldDB" id="A0A026WVV7"/>
<dbReference type="Proteomes" id="UP000053097">
    <property type="component" value="Unassembled WGS sequence"/>
</dbReference>
<evidence type="ECO:0000313" key="1">
    <source>
        <dbReference type="EMBL" id="EZA59816.1"/>
    </source>
</evidence>
<evidence type="ECO:0000313" key="2">
    <source>
        <dbReference type="Proteomes" id="UP000053097"/>
    </source>
</evidence>
<protein>
    <submittedName>
        <fullName evidence="1">Uncharacterized protein</fullName>
    </submittedName>
</protein>
<reference evidence="1 2" key="1">
    <citation type="journal article" date="2014" name="Curr. Biol.">
        <title>The genome of the clonal raider ant Cerapachys biroi.</title>
        <authorList>
            <person name="Oxley P.R."/>
            <person name="Ji L."/>
            <person name="Fetter-Pruneda I."/>
            <person name="McKenzie S.K."/>
            <person name="Li C."/>
            <person name="Hu H."/>
            <person name="Zhang G."/>
            <person name="Kronauer D.J."/>
        </authorList>
    </citation>
    <scope>NUCLEOTIDE SEQUENCE [LARGE SCALE GENOMIC DNA]</scope>
</reference>